<dbReference type="GO" id="GO:0000209">
    <property type="term" value="P:protein polyubiquitination"/>
    <property type="evidence" value="ECO:0007669"/>
    <property type="project" value="TreeGrafter"/>
</dbReference>
<dbReference type="GO" id="GO:0000109">
    <property type="term" value="C:nucleotide-excision repair complex"/>
    <property type="evidence" value="ECO:0007669"/>
    <property type="project" value="TreeGrafter"/>
</dbReference>
<evidence type="ECO:0000313" key="1">
    <source>
        <dbReference type="EMBL" id="PWA84058.1"/>
    </source>
</evidence>
<accession>A0A2U1PE80</accession>
<protein>
    <submittedName>
        <fullName evidence="1">Transducin/WD40 repeat-like superfamily protein</fullName>
    </submittedName>
</protein>
<keyword evidence="2" id="KW-1185">Reference proteome</keyword>
<dbReference type="GO" id="GO:0031464">
    <property type="term" value="C:Cul4A-RING E3 ubiquitin ligase complex"/>
    <property type="evidence" value="ECO:0007669"/>
    <property type="project" value="TreeGrafter"/>
</dbReference>
<evidence type="ECO:0000313" key="2">
    <source>
        <dbReference type="Proteomes" id="UP000245207"/>
    </source>
</evidence>
<dbReference type="AlphaFoldDB" id="A0A2U1PE80"/>
<dbReference type="PANTHER" id="PTHR46202">
    <property type="entry name" value="DNA EXCISION REPAIR PROTEIN ERCC-8"/>
    <property type="match status" value="1"/>
</dbReference>
<dbReference type="GO" id="GO:0006283">
    <property type="term" value="P:transcription-coupled nucleotide-excision repair"/>
    <property type="evidence" value="ECO:0007669"/>
    <property type="project" value="InterPro"/>
</dbReference>
<dbReference type="OrthoDB" id="361494at2759"/>
<dbReference type="InterPro" id="IPR042238">
    <property type="entry name" value="Rad28/ERCC8/Ckn1/ATCSA-1"/>
</dbReference>
<sequence>MSSLATSHMLIAAATKDVQVRLCDMATGAFAHTLSGHRGTARTSLIVTVGPSPWHRVFVDLKGGGC</sequence>
<gene>
    <name evidence="1" type="ORF">CTI12_AA164400</name>
</gene>
<dbReference type="Gene3D" id="2.130.10.10">
    <property type="entry name" value="YVTN repeat-like/Quinoprotein amine dehydrogenase"/>
    <property type="match status" value="1"/>
</dbReference>
<dbReference type="GO" id="GO:0043161">
    <property type="term" value="P:proteasome-mediated ubiquitin-dependent protein catabolic process"/>
    <property type="evidence" value="ECO:0007669"/>
    <property type="project" value="TreeGrafter"/>
</dbReference>
<dbReference type="Proteomes" id="UP000245207">
    <property type="component" value="Unassembled WGS sequence"/>
</dbReference>
<dbReference type="InterPro" id="IPR015943">
    <property type="entry name" value="WD40/YVTN_repeat-like_dom_sf"/>
</dbReference>
<dbReference type="PANTHER" id="PTHR46202:SF1">
    <property type="entry name" value="DNA EXCISION REPAIR PROTEIN ERCC-8"/>
    <property type="match status" value="1"/>
</dbReference>
<proteinExistence type="predicted"/>
<dbReference type="STRING" id="35608.A0A2U1PE80"/>
<comment type="caution">
    <text evidence="1">The sequence shown here is derived from an EMBL/GenBank/DDBJ whole genome shotgun (WGS) entry which is preliminary data.</text>
</comment>
<organism evidence="1 2">
    <name type="scientific">Artemisia annua</name>
    <name type="common">Sweet wormwood</name>
    <dbReference type="NCBI Taxonomy" id="35608"/>
    <lineage>
        <taxon>Eukaryota</taxon>
        <taxon>Viridiplantae</taxon>
        <taxon>Streptophyta</taxon>
        <taxon>Embryophyta</taxon>
        <taxon>Tracheophyta</taxon>
        <taxon>Spermatophyta</taxon>
        <taxon>Magnoliopsida</taxon>
        <taxon>eudicotyledons</taxon>
        <taxon>Gunneridae</taxon>
        <taxon>Pentapetalae</taxon>
        <taxon>asterids</taxon>
        <taxon>campanulids</taxon>
        <taxon>Asterales</taxon>
        <taxon>Asteraceae</taxon>
        <taxon>Asteroideae</taxon>
        <taxon>Anthemideae</taxon>
        <taxon>Artemisiinae</taxon>
        <taxon>Artemisia</taxon>
    </lineage>
</organism>
<reference evidence="1 2" key="1">
    <citation type="journal article" date="2018" name="Mol. Plant">
        <title>The genome of Artemisia annua provides insight into the evolution of Asteraceae family and artemisinin biosynthesis.</title>
        <authorList>
            <person name="Shen Q."/>
            <person name="Zhang L."/>
            <person name="Liao Z."/>
            <person name="Wang S."/>
            <person name="Yan T."/>
            <person name="Shi P."/>
            <person name="Liu M."/>
            <person name="Fu X."/>
            <person name="Pan Q."/>
            <person name="Wang Y."/>
            <person name="Lv Z."/>
            <person name="Lu X."/>
            <person name="Zhang F."/>
            <person name="Jiang W."/>
            <person name="Ma Y."/>
            <person name="Chen M."/>
            <person name="Hao X."/>
            <person name="Li L."/>
            <person name="Tang Y."/>
            <person name="Lv G."/>
            <person name="Zhou Y."/>
            <person name="Sun X."/>
            <person name="Brodelius P.E."/>
            <person name="Rose J.K.C."/>
            <person name="Tang K."/>
        </authorList>
    </citation>
    <scope>NUCLEOTIDE SEQUENCE [LARGE SCALE GENOMIC DNA]</scope>
    <source>
        <strain evidence="2">cv. Huhao1</strain>
        <tissue evidence="1">Leaf</tissue>
    </source>
</reference>
<name>A0A2U1PE80_ARTAN</name>
<dbReference type="EMBL" id="PKPP01001274">
    <property type="protein sequence ID" value="PWA84058.1"/>
    <property type="molecule type" value="Genomic_DNA"/>
</dbReference>